<feature type="region of interest" description="Disordered" evidence="10">
    <location>
        <begin position="579"/>
        <end position="612"/>
    </location>
</feature>
<evidence type="ECO:0000313" key="12">
    <source>
        <dbReference type="EMBL" id="KAF4117614.1"/>
    </source>
</evidence>
<protein>
    <recommendedName>
        <fullName evidence="11">GB1/RHD3-type G domain-containing protein</fullName>
    </recommendedName>
</protein>
<dbReference type="InterPro" id="IPR037684">
    <property type="entry name" value="GBP_C"/>
</dbReference>
<evidence type="ECO:0000313" key="13">
    <source>
        <dbReference type="Proteomes" id="UP000579812"/>
    </source>
</evidence>
<evidence type="ECO:0000256" key="1">
    <source>
        <dbReference type="ARBA" id="ARBA00007913"/>
    </source>
</evidence>
<dbReference type="FunFam" id="3.40.50.300:FF:001313">
    <property type="entry name" value="Helicase with zinc finger domain 2"/>
    <property type="match status" value="1"/>
</dbReference>
<feature type="compositionally biased region" description="Basic and acidic residues" evidence="10">
    <location>
        <begin position="579"/>
        <end position="599"/>
    </location>
</feature>
<dbReference type="Pfam" id="PF13087">
    <property type="entry name" value="AAA_12"/>
    <property type="match status" value="2"/>
</dbReference>
<evidence type="ECO:0000256" key="6">
    <source>
        <dbReference type="ARBA" id="ARBA00022840"/>
    </source>
</evidence>
<dbReference type="CDD" id="cd18808">
    <property type="entry name" value="SF1_C_Upf1"/>
    <property type="match status" value="2"/>
</dbReference>
<dbReference type="GO" id="GO:0004540">
    <property type="term" value="F:RNA nuclease activity"/>
    <property type="evidence" value="ECO:0007669"/>
    <property type="project" value="InterPro"/>
</dbReference>
<dbReference type="InterPro" id="IPR041677">
    <property type="entry name" value="DNA2/NAM7_AAA_11"/>
</dbReference>
<keyword evidence="6" id="KW-0067">ATP-binding</keyword>
<proteinExistence type="inferred from homology"/>
<dbReference type="InterPro" id="IPR001900">
    <property type="entry name" value="RNase_II/R"/>
</dbReference>
<evidence type="ECO:0000256" key="5">
    <source>
        <dbReference type="ARBA" id="ARBA00022806"/>
    </source>
</evidence>
<evidence type="ECO:0000256" key="4">
    <source>
        <dbReference type="ARBA" id="ARBA00022801"/>
    </source>
</evidence>
<dbReference type="EMBL" id="JAAMOB010000002">
    <property type="protein sequence ID" value="KAF4117614.1"/>
    <property type="molecule type" value="Genomic_DNA"/>
</dbReference>
<evidence type="ECO:0000256" key="9">
    <source>
        <dbReference type="PROSITE-ProRule" id="PRU01052"/>
    </source>
</evidence>
<dbReference type="GO" id="GO:0005525">
    <property type="term" value="F:GTP binding"/>
    <property type="evidence" value="ECO:0007669"/>
    <property type="project" value="UniProtKB-KW"/>
</dbReference>
<evidence type="ECO:0000259" key="11">
    <source>
        <dbReference type="PROSITE" id="PS51715"/>
    </source>
</evidence>
<dbReference type="GO" id="GO:0003723">
    <property type="term" value="F:RNA binding"/>
    <property type="evidence" value="ECO:0007669"/>
    <property type="project" value="InterPro"/>
</dbReference>
<dbReference type="Pfam" id="PF02841">
    <property type="entry name" value="GBP_C"/>
    <property type="match status" value="1"/>
</dbReference>
<dbReference type="InterPro" id="IPR056787">
    <property type="entry name" value="OB_HELZ2"/>
</dbReference>
<dbReference type="InterPro" id="IPR050534">
    <property type="entry name" value="Coronavir_polyprotein_1ab"/>
</dbReference>
<dbReference type="SUPFAM" id="SSF52540">
    <property type="entry name" value="P-loop containing nucleoside triphosphate hydrolases"/>
    <property type="match status" value="3"/>
</dbReference>
<comment type="caution">
    <text evidence="12">The sequence shown here is derived from an EMBL/GenBank/DDBJ whole genome shotgun (WGS) entry which is preliminary data.</text>
</comment>
<dbReference type="InterPro" id="IPR012340">
    <property type="entry name" value="NA-bd_OB-fold"/>
</dbReference>
<dbReference type="SMART" id="SM00955">
    <property type="entry name" value="RNB"/>
    <property type="match status" value="1"/>
</dbReference>
<dbReference type="SUPFAM" id="SSF50249">
    <property type="entry name" value="Nucleic acid-binding proteins"/>
    <property type="match status" value="3"/>
</dbReference>
<evidence type="ECO:0000256" key="3">
    <source>
        <dbReference type="ARBA" id="ARBA00022741"/>
    </source>
</evidence>
<evidence type="ECO:0000256" key="8">
    <source>
        <dbReference type="ARBA" id="ARBA00023134"/>
    </source>
</evidence>
<keyword evidence="3" id="KW-0547">Nucleotide-binding</keyword>
<dbReference type="CDD" id="cd16269">
    <property type="entry name" value="GBP_C"/>
    <property type="match status" value="1"/>
</dbReference>
<dbReference type="Gene3D" id="1.20.1000.10">
    <property type="entry name" value="Guanylate-binding protein, C-terminal domain"/>
    <property type="match status" value="1"/>
</dbReference>
<dbReference type="GO" id="GO:0003924">
    <property type="term" value="F:GTPase activity"/>
    <property type="evidence" value="ECO:0007669"/>
    <property type="project" value="InterPro"/>
</dbReference>
<dbReference type="InterPro" id="IPR041679">
    <property type="entry name" value="DNA2/NAM7-like_C"/>
</dbReference>
<dbReference type="Proteomes" id="UP000579812">
    <property type="component" value="Unassembled WGS sequence"/>
</dbReference>
<dbReference type="Pfam" id="PF00773">
    <property type="entry name" value="RNB"/>
    <property type="match status" value="2"/>
</dbReference>
<dbReference type="InterPro" id="IPR027417">
    <property type="entry name" value="P-loop_NTPase"/>
</dbReference>
<evidence type="ECO:0000256" key="10">
    <source>
        <dbReference type="SAM" id="MobiDB-lite"/>
    </source>
</evidence>
<dbReference type="PANTHER" id="PTHR43788">
    <property type="entry name" value="DNA2/NAM7 HELICASE FAMILY MEMBER"/>
    <property type="match status" value="1"/>
</dbReference>
<name>A0A7J6DFN1_9TELE</name>
<dbReference type="InterPro" id="IPR036543">
    <property type="entry name" value="Guanylate-bd_C_sf"/>
</dbReference>
<comment type="similarity">
    <text evidence="9">Belongs to the TRAFAC class dynamin-like GTPase superfamily. GB1/RHD3 GTPase family.</text>
</comment>
<dbReference type="GO" id="GO:0005524">
    <property type="term" value="F:ATP binding"/>
    <property type="evidence" value="ECO:0007669"/>
    <property type="project" value="UniProtKB-KW"/>
</dbReference>
<dbReference type="InterPro" id="IPR047187">
    <property type="entry name" value="SF1_C_Upf1"/>
</dbReference>
<dbReference type="PANTHER" id="PTHR43788:SF9">
    <property type="entry name" value="HELICASE WITH ZINC FINGER DOMAIN 2"/>
    <property type="match status" value="1"/>
</dbReference>
<evidence type="ECO:0000256" key="2">
    <source>
        <dbReference type="ARBA" id="ARBA00022588"/>
    </source>
</evidence>
<organism evidence="12 13">
    <name type="scientific">Onychostoma macrolepis</name>
    <dbReference type="NCBI Taxonomy" id="369639"/>
    <lineage>
        <taxon>Eukaryota</taxon>
        <taxon>Metazoa</taxon>
        <taxon>Chordata</taxon>
        <taxon>Craniata</taxon>
        <taxon>Vertebrata</taxon>
        <taxon>Euteleostomi</taxon>
        <taxon>Actinopterygii</taxon>
        <taxon>Neopterygii</taxon>
        <taxon>Teleostei</taxon>
        <taxon>Ostariophysi</taxon>
        <taxon>Cypriniformes</taxon>
        <taxon>Cyprinidae</taxon>
        <taxon>Acrossocheilinae</taxon>
        <taxon>Onychostoma</taxon>
    </lineage>
</organism>
<evidence type="ECO:0000256" key="7">
    <source>
        <dbReference type="ARBA" id="ARBA00022859"/>
    </source>
</evidence>
<reference evidence="12 13" key="1">
    <citation type="submission" date="2020-04" db="EMBL/GenBank/DDBJ databases">
        <title>Chromosome-level genome assembly of a cyprinid fish Onychostoma macrolepis by integration of Nanopore Sequencing, Bionano and Hi-C technology.</title>
        <authorList>
            <person name="Wang D."/>
        </authorList>
    </citation>
    <scope>NUCLEOTIDE SEQUENCE [LARGE SCALE GENOMIC DNA]</scope>
    <source>
        <strain evidence="12">SWU-2019</strain>
        <tissue evidence="12">Muscle</tissue>
    </source>
</reference>
<feature type="compositionally biased region" description="Polar residues" evidence="10">
    <location>
        <begin position="601"/>
        <end position="612"/>
    </location>
</feature>
<dbReference type="CDD" id="cd01851">
    <property type="entry name" value="GBP"/>
    <property type="match status" value="1"/>
</dbReference>
<dbReference type="InterPro" id="IPR015894">
    <property type="entry name" value="Guanylate-bd_N"/>
</dbReference>
<comment type="similarity">
    <text evidence="1">Belongs to the DNA2/NAM7 helicase family.</text>
</comment>
<dbReference type="Pfam" id="PF13086">
    <property type="entry name" value="AAA_11"/>
    <property type="match status" value="3"/>
</dbReference>
<dbReference type="Pfam" id="PF02263">
    <property type="entry name" value="GBP"/>
    <property type="match status" value="1"/>
</dbReference>
<sequence length="3391" mass="387306">MSCSKYMPAPVCLIENDENGQLHVRKEAKDILDGISEPVVVVSVVGLYRMGKSYLMNRLAGQQSGFALGSTIESKTKGIWMWCVPHPNKKGHTLVLLDTEGLGDVAKGDSKNDGWIFCLAVLLSSTLVYNSRGTIDNTAVEKLHYVAELTEQIKIRSTEAADEEEGEDSEFVRFFPSFIWVVRDFTLDLEIDGKKVTDDDYLDFALNLKKGLSKKIRDYNLPRECIRRYFPCRKCFVFPFPVTSHKDMTRLEILQDQDLAQQFLEVTGHFCDHMFVNSAVKRLKGGHIVTGRLLGHLAEIYVDTISSGEVPCLDNAVVVLADLENQAAVQEALKVYQGGMEEVKKTLPISIENLTCEHQKFSSLATAKFTKRSFKDEKMEYLKKLEEAVCMCYTDLLEENEMASERKCRDLLKNLFSDMNKRLQDGEYSQSGGYELYKRDRDAIVEQYRREPNKGIRAEAVLEEFLKEREPEANSILCMDNKLAENEKQINKEKENAALLEQKLKEEEEKQIESKRMMETEKARHEDRVKQMQEKFNKELEQQQQEMDRAIESKLKVREEMLKKDFKEEADNLMEEIKNLKDEKERSHGEKGKGKHDQSQENETQVSGDGNTNSLQVDEVGFALCALDGDVFECRLILQQLRVPAKDFRAKVRGYKWSPVSMRPSYPRPNRYEVCWYFEEDVGCYVHHDRCTFASSPEEAAVWNLQKHTNLDHERLIHLITQRLDKQSRQEDGQSRAHEPLSYKEKLLEEYRRSCNEILIISEQVDDVCVTHDENLSLDCLREDSEIRWKFTITTERSLAHVALLKEENGAVFSLSDSLKNTFPPISYIAGHYLRSSHSTYQLSVSFLSFRPGVYEQWLVFDFDIRPVLLRKLKVRVGQQFHVQPDEAEESECAEIFSDERWNRGNRAIVPFFARREGDEQLLSKYKPPQINLQFNPHADHSSPLHWANYRERAHHFLFREEIAEELLISRLNVCGSVSLSNQLSDGISQFSAAAGKLFATLKVSCSLTTDSPEGLMLKRGVQMALVNCIPAKASTSVDHRNHVYEALVLKQAAGEGHIGLHLSAQCVSELQLRKETRCKMEVQFQLDRLSFCQIHQAVDHLPDLHNVLPDFSKCCVPVNITKQSELNDKQQIALNFILGKCEVNKVAPPLLIYGPFGTGKTLCLASTAKQLALRSQNKVLICTYTNSSADLYVREHFHPYITNGHPNLKILRIKANKGGASIKATDDITQKYCLCSPDRQSFVRPARSDLESHHIIITTTSMARHFRDLKLPEGFFSHILIDEASQMLEGEALMALGLAGKLTRVVLAGDHMQMAPKLFSVTDDKRSEHTLLYRLFRYYQDESSNIAKKSRVIFNENYRSTAEIVDFVSTYFYVSDGIKAKGEIPPHPRLHPLVFQHVRGECRLNSTSMSWFNLAEVNSVVNIVRELLTDWPMEWGHKESKQICVLSEGQQLDVIKNHLRQKGVHGVSVQNLANIQGKQFRVIIITTVQTRDRLLQSESSCPEFFDDIRALNTALTRAQSLVIVVGDAGALCCFGKCSKTWRSYIEHCISKGSVKPDNLTRDVLQQEVLEILKFQRTEKIEMSESDVPLQVETDAILKEMDDYDSDSDVQDSDESNEQKWPLFSSSEKENLLELVRKQPAIYKHGELVMKGPQSGYVVPYDNPSEHINIKGKKNIGMSFPGDEVVVETGRDDEGCLTGSVLGFTNRQPTSSEFVCSLENENYHKRMQNTDKNLLPKLMIPLNHNTTKICVLVRKEARNFIPVWKYANGNWTVTRRFPLDEQTKPNYVFVVQILGWKEHCSFPLGRVTDIRQIGTSLEEGLEILKSEFKLISPPLMQEDAFQEMKTDGTDDKKRRDFRGLQTFTVDPPTARDLDDAISVNDLGSCYEIGVHVADVASFVSKDSSLDSFAKEMGATFYDPGKEPTFMFPKHLATTFCSLLPGEDRKAISLIVKVEKQSGIITKRTFDLSMIKSKKKLTYKEAENIISECDGKLRFDNLEDCVGVAYRFARSQRKARLKEDWNYAQPDKHRKPGEREANLMVEELNIMFNHEVSKFLTEHTDTTFCTPLRCQAPPMADQLEMISNQHMEIIPLSSHLTFHIDRNRVDLNNRITFTVYSPGCRDVPPNNNPNPDSNSSHLRDAISVSHSEYHFEIGVHKADFFRCVSGDNIQNLGAQSDVWSLTPGKNRRAISLILKVEKTKGKLVEQKLVLSRIRSSRALSYSETDSIINQPGENEMKADSLKACILVAYHFALDHKKKSLSGHVDSSSPADLSSSEDSKCSLMMEELKLMFKRACDQLIDQETPFPNTFSCPVTASPDLVRRLKRDNEELGTLHALEERLDSYPWQNYGSFIILTSVWQKIKSAALASEFYRMADLISTDDIHPHLVPATVQLNATINKAFVIRSRSCKDALLGHYSLHLDSYTYASSPIRRYIDVVLQRLMHSVLCERPVEYSQTDIDLLCDKCKRGEMRAQEYESKAESLHLAVNLQKQSTCKVAFITVVRPDSENFQLSFPFDKGTFPDRLPVKYRKLQLEDQPIFDNKKKQVTLTWKKRIYSLSTTQTPLQNLRSCSGIQLSTWHAIVEAVQDEQWEEAKSLVLATDVRDHSETNEVHDISRLDPDHTFMSEEDHYTDFTLHLKAGDTVQVQLTSERDRGYWAPTVQLFSASSNFEICMEHTDNPIKCFSKLANRPSKGYYKDVEEYVQIWKPLCEMESAATAVDDSDCVVIENMLITWMLSFDDSRLSGTFSLPVEYVKKWAIEFDLSKCLICIRKRVPKQNLADQSKLDPEYFTWVAHGLTTQCLDSPDNSVNKSKIIHFSIKYASMKIPKFKRNDTFTVEVIPKLIPDIRKESAVNNLPAANELVKNIALRHRILKESSEQAVYLYLLMREEPPAGLPRLNESQFKALEQALNSKFTVIQGPPGTGKTVVGAYIVYWFSQLNSKNPWKLKELKDKEKREVILYCGPSNKSVDVVAEYLLKFGCKLKQLRVYSRQMEMQEYPYPGSNLQLSHKSLRQERSKPELRDITLHHRIRMSHNPHSQAITGFDDRITRNPHSLTDADVEEYKKLLNTARLYELESHDIILCTCTAAASPNLTKTLSARQILIDECAMATEPQTIVPLVSFKPEKVVLLGDHKQLRPIVKNEHARRLGMTHSLFERYMDRALLLDTQYRMHEEICRFPSEAYYLGRLKTKVDERTSVLHIETERTRHSKHILFGDIRGAEISLVVSTARGNENSKANFAEVKKAVEICGQLVSVGHVRQEDIAILSPYNAQVAQIRDRLRKSTDPQTERITVTTITKSQGSEWRYVILSMVRSCPSNEIEPYPSREWLSKHIGFVGDENQINVGITRAQNGLCILGNQEVLNCSTAWKKLLKHYSSQGCVVSADQITVHNVR</sequence>
<accession>A0A7J6DFN1</accession>
<dbReference type="InterPro" id="IPR003593">
    <property type="entry name" value="AAA+_ATPase"/>
</dbReference>
<dbReference type="FunFam" id="3.40.50.300:FF:002830">
    <property type="entry name" value="Guanylate-binding protein 2"/>
    <property type="match status" value="1"/>
</dbReference>
<dbReference type="GO" id="GO:0043139">
    <property type="term" value="F:5'-3' DNA helicase activity"/>
    <property type="evidence" value="ECO:0007669"/>
    <property type="project" value="TreeGrafter"/>
</dbReference>
<dbReference type="FunFam" id="3.40.50.300:FF:001373">
    <property type="entry name" value="Helicase with zinc finger domain 2"/>
    <property type="match status" value="1"/>
</dbReference>
<dbReference type="GO" id="GO:0045087">
    <property type="term" value="P:innate immune response"/>
    <property type="evidence" value="ECO:0007669"/>
    <property type="project" value="UniProtKB-KW"/>
</dbReference>
<gene>
    <name evidence="12" type="ORF">G5714_002167</name>
</gene>
<dbReference type="InterPro" id="IPR003191">
    <property type="entry name" value="Guanylate-bd/ATL_C"/>
</dbReference>
<keyword evidence="4" id="KW-0378">Hydrolase</keyword>
<keyword evidence="7" id="KW-0391">Immunity</keyword>
<dbReference type="InterPro" id="IPR030386">
    <property type="entry name" value="G_GB1_RHD3_dom"/>
</dbReference>
<keyword evidence="13" id="KW-1185">Reference proteome</keyword>
<feature type="domain" description="GB1/RHD3-type G" evidence="11">
    <location>
        <begin position="36"/>
        <end position="301"/>
    </location>
</feature>
<dbReference type="SUPFAM" id="SSF48340">
    <property type="entry name" value="Interferon-induced guanylate-binding protein 1 (GBP1), C-terminal domain"/>
    <property type="match status" value="1"/>
</dbReference>
<keyword evidence="2" id="KW-0399">Innate immunity</keyword>
<dbReference type="PROSITE" id="PS51715">
    <property type="entry name" value="G_GB1_RHD3"/>
    <property type="match status" value="1"/>
</dbReference>
<dbReference type="Pfam" id="PF25049">
    <property type="entry name" value="OB_HELZ2"/>
    <property type="match status" value="1"/>
</dbReference>
<dbReference type="Gene3D" id="3.40.50.300">
    <property type="entry name" value="P-loop containing nucleotide triphosphate hydrolases"/>
    <property type="match status" value="5"/>
</dbReference>
<dbReference type="SMART" id="SM00382">
    <property type="entry name" value="AAA"/>
    <property type="match status" value="2"/>
</dbReference>
<keyword evidence="8" id="KW-0342">GTP-binding</keyword>
<keyword evidence="5" id="KW-0347">Helicase</keyword>